<dbReference type="InterPro" id="IPR047070">
    <property type="entry name" value="KLHL16_BTB_POZ"/>
</dbReference>
<dbReference type="InterPro" id="IPR006652">
    <property type="entry name" value="Kelch_1"/>
</dbReference>
<dbReference type="SMART" id="SM00612">
    <property type="entry name" value="Kelch"/>
    <property type="match status" value="5"/>
</dbReference>
<organism evidence="4 5">
    <name type="scientific">Mola mola</name>
    <name type="common">Ocean sunfish</name>
    <name type="synonym">Tetraodon mola</name>
    <dbReference type="NCBI Taxonomy" id="94237"/>
    <lineage>
        <taxon>Eukaryota</taxon>
        <taxon>Metazoa</taxon>
        <taxon>Chordata</taxon>
        <taxon>Craniata</taxon>
        <taxon>Vertebrata</taxon>
        <taxon>Euteleostomi</taxon>
        <taxon>Actinopterygii</taxon>
        <taxon>Neopterygii</taxon>
        <taxon>Teleostei</taxon>
        <taxon>Neoteleostei</taxon>
        <taxon>Acanthomorphata</taxon>
        <taxon>Eupercaria</taxon>
        <taxon>Tetraodontiformes</taxon>
        <taxon>Molidae</taxon>
        <taxon>Mola</taxon>
    </lineage>
</organism>
<dbReference type="Ensembl" id="ENSMMOT00000003255.1">
    <property type="protein sequence ID" value="ENSMMOP00000003203.1"/>
    <property type="gene ID" value="ENSMMOG00000002567.1"/>
</dbReference>
<dbReference type="SUPFAM" id="SSF54695">
    <property type="entry name" value="POZ domain"/>
    <property type="match status" value="1"/>
</dbReference>
<dbReference type="AlphaFoldDB" id="A0A3Q3VQF6"/>
<reference evidence="4" key="1">
    <citation type="submission" date="2025-08" db="UniProtKB">
        <authorList>
            <consortium name="Ensembl"/>
        </authorList>
    </citation>
    <scope>IDENTIFICATION</scope>
</reference>
<dbReference type="Pfam" id="PF00651">
    <property type="entry name" value="BTB"/>
    <property type="match status" value="1"/>
</dbReference>
<dbReference type="OMA" id="QHVHYVA"/>
<dbReference type="Gene3D" id="2.120.10.80">
    <property type="entry name" value="Kelch-type beta propeller"/>
    <property type="match status" value="1"/>
</dbReference>
<dbReference type="InterPro" id="IPR000210">
    <property type="entry name" value="BTB/POZ_dom"/>
</dbReference>
<dbReference type="InterPro" id="IPR017096">
    <property type="entry name" value="BTB-kelch_protein"/>
</dbReference>
<dbReference type="CDD" id="cd18245">
    <property type="entry name" value="BTB_POZ_KLHL16_gigaxonin"/>
    <property type="match status" value="1"/>
</dbReference>
<dbReference type="PROSITE" id="PS50097">
    <property type="entry name" value="BTB"/>
    <property type="match status" value="1"/>
</dbReference>
<dbReference type="SUPFAM" id="SSF117281">
    <property type="entry name" value="Kelch motif"/>
    <property type="match status" value="1"/>
</dbReference>
<dbReference type="PANTHER" id="PTHR45632:SF5">
    <property type="entry name" value="KELCH-LIKE PROTEIN 22"/>
    <property type="match status" value="1"/>
</dbReference>
<dbReference type="PANTHER" id="PTHR45632">
    <property type="entry name" value="LD33804P"/>
    <property type="match status" value="1"/>
</dbReference>
<dbReference type="InterPro" id="IPR030579">
    <property type="entry name" value="KLHL16_BACK"/>
</dbReference>
<dbReference type="InterPro" id="IPR011333">
    <property type="entry name" value="SKP1/BTB/POZ_sf"/>
</dbReference>
<dbReference type="SMART" id="SM00225">
    <property type="entry name" value="BTB"/>
    <property type="match status" value="1"/>
</dbReference>
<dbReference type="Pfam" id="PF24681">
    <property type="entry name" value="Kelch_KLHDC2_KLHL20_DRC7"/>
    <property type="match status" value="1"/>
</dbReference>
<evidence type="ECO:0000313" key="5">
    <source>
        <dbReference type="Proteomes" id="UP000261620"/>
    </source>
</evidence>
<evidence type="ECO:0000256" key="2">
    <source>
        <dbReference type="ARBA" id="ARBA00022737"/>
    </source>
</evidence>
<dbReference type="Gene3D" id="1.25.40.420">
    <property type="match status" value="1"/>
</dbReference>
<feature type="domain" description="BTB" evidence="3">
    <location>
        <begin position="35"/>
        <end position="104"/>
    </location>
</feature>
<dbReference type="Gene3D" id="3.30.710.10">
    <property type="entry name" value="Potassium Channel Kv1.1, Chain A"/>
    <property type="match status" value="1"/>
</dbReference>
<protein>
    <recommendedName>
        <fullName evidence="3">BTB domain-containing protein</fullName>
    </recommendedName>
</protein>
<dbReference type="PIRSF" id="PIRSF037037">
    <property type="entry name" value="Kelch-like_protein_gigaxonin"/>
    <property type="match status" value="1"/>
</dbReference>
<dbReference type="GO" id="GO:0007010">
    <property type="term" value="P:cytoskeleton organization"/>
    <property type="evidence" value="ECO:0007669"/>
    <property type="project" value="InterPro"/>
</dbReference>
<proteinExistence type="predicted"/>
<dbReference type="Proteomes" id="UP000261620">
    <property type="component" value="Unplaced"/>
</dbReference>
<evidence type="ECO:0000259" key="3">
    <source>
        <dbReference type="PROSITE" id="PS50097"/>
    </source>
</evidence>
<dbReference type="InterPro" id="IPR015915">
    <property type="entry name" value="Kelch-typ_b-propeller"/>
</dbReference>
<accession>A0A3Q3VQF6</accession>
<dbReference type="CDD" id="cd18455">
    <property type="entry name" value="BACK_KLHL16_gigaxonin"/>
    <property type="match status" value="1"/>
</dbReference>
<reference evidence="4" key="2">
    <citation type="submission" date="2025-09" db="UniProtKB">
        <authorList>
            <consortium name="Ensembl"/>
        </authorList>
    </citation>
    <scope>IDENTIFICATION</scope>
</reference>
<evidence type="ECO:0000313" key="4">
    <source>
        <dbReference type="Ensembl" id="ENSMMOP00000003203.1"/>
    </source>
</evidence>
<sequence length="596" mass="67606">MSHSESDPGSKVSDPQHSQKLLQVLRTFWQEQRFHDALLVIGGEELPVQKNILAAASPYIRTKLNYNPPKEDGSAYRIELQGVSMPVMKQILDYIFCGEITLSEDTIQDMVQASDLLLMADLKSLCCQFLESCITVENCIGIRFFSLYYCLYHVHYAATEFLQTHFGDVALSEEFRELPPDRLCELLAMEKLNIGNERHILEAVVRWFTHDPDNRRVHMKEVMSAVWLHGLDINYLREQVGNPRDPVIEGGQLHGEALLANFKPRGYSECIVVAGGEDRKSRKVTAATRCMCPLYDTNRQAWVELQPMSVARLGHGMVAAEGFLFVMGGTDEHKTVLDSGEKYDPDSNTWSPIPPMLQARQNFGVVELDGLIYVLGGENKTTELITVEMFYPHFNTWRKQTSMTMIRKVGCYASMNKKIYAMGGGSYGKLFDSVECFDPKTQQWTGLCPLKERRFGSVACGVGQELYVFGGVRSQESDNPEQRQMLTCKSEFYHDKMRRWMFLNDQNLCIQTSSSFVYGAVPIGASIYVVGDLDTGTSFDYIREFRRSTGMWHRTKPMLTTDLSKTACAALRFANCRLFRLQLSQGIFPLLHTGTV</sequence>
<keyword evidence="1" id="KW-0880">Kelch repeat</keyword>
<dbReference type="InterPro" id="IPR011705">
    <property type="entry name" value="BACK"/>
</dbReference>
<dbReference type="Pfam" id="PF07707">
    <property type="entry name" value="BACK"/>
    <property type="match status" value="1"/>
</dbReference>
<keyword evidence="5" id="KW-1185">Reference proteome</keyword>
<name>A0A3Q3VQF6_MOLML</name>
<evidence type="ECO:0000256" key="1">
    <source>
        <dbReference type="ARBA" id="ARBA00022441"/>
    </source>
</evidence>
<keyword evidence="2" id="KW-0677">Repeat</keyword>
<dbReference type="FunFam" id="1.25.40.420:FF:000001">
    <property type="entry name" value="Kelch-like family member 12"/>
    <property type="match status" value="1"/>
</dbReference>
<dbReference type="SMART" id="SM00875">
    <property type="entry name" value="BACK"/>
    <property type="match status" value="1"/>
</dbReference>
<dbReference type="STRING" id="94237.ENSMMOP00000003203"/>